<dbReference type="GO" id="GO:0003964">
    <property type="term" value="F:RNA-directed DNA polymerase activity"/>
    <property type="evidence" value="ECO:0007669"/>
    <property type="project" value="UniProtKB-KW"/>
</dbReference>
<name>A0ABX5XHL1_9BACT</name>
<evidence type="ECO:0000256" key="3">
    <source>
        <dbReference type="ARBA" id="ARBA00022723"/>
    </source>
</evidence>
<dbReference type="Proteomes" id="UP000318081">
    <property type="component" value="Chromosome"/>
</dbReference>
<evidence type="ECO:0000259" key="8">
    <source>
        <dbReference type="PROSITE" id="PS50878"/>
    </source>
</evidence>
<organism evidence="9 10">
    <name type="scientific">Stieleria magnilauensis</name>
    <dbReference type="NCBI Taxonomy" id="2527963"/>
    <lineage>
        <taxon>Bacteria</taxon>
        <taxon>Pseudomonadati</taxon>
        <taxon>Planctomycetota</taxon>
        <taxon>Planctomycetia</taxon>
        <taxon>Pirellulales</taxon>
        <taxon>Pirellulaceae</taxon>
        <taxon>Stieleria</taxon>
    </lineage>
</organism>
<keyword evidence="3" id="KW-0479">Metal-binding</keyword>
<evidence type="ECO:0000256" key="5">
    <source>
        <dbReference type="ARBA" id="ARBA00022918"/>
    </source>
</evidence>
<keyword evidence="2" id="KW-0548">Nucleotidyltransferase</keyword>
<dbReference type="PROSITE" id="PS50878">
    <property type="entry name" value="RT_POL"/>
    <property type="match status" value="1"/>
</dbReference>
<proteinExistence type="inferred from homology"/>
<sequence>MLSKNWLKWKHGSMRYSPAVKTRLSPPDLTVKRLAAVAQVDPSELMRYAGNTAVMYRSARKQWDGKKHRVIRPMNKKFKKMSKRLHKFFQRQPWWHGAAHGSICHRSCFTSAARHVGQRHVFTRDVENCFPSITTDALYRQLLLLRFKPDVADLLAKLMTCDGTIPQGCPTSTDAVNLFFAGLDQRLASTAAAMGAQYSRVVDDVVVSAKDKDAGQIVINRVEHEFERLGLKTNLKKKQTDGYRGPHQKRHVHGLDISSKRGVQISRQCKEKALAVAQSYLDSCKSATPLSLESIAAKRERAMGYMQHLRQGTGSTFRQLDQKVKAGDRAVQAKLRRVGVTCRKNRWWIIRGPQDRITKAARNIVREVARQWHATKYSTPSSSP</sequence>
<keyword evidence="6" id="KW-0051">Antiviral defense</keyword>
<feature type="domain" description="Reverse transcriptase" evidence="8">
    <location>
        <begin position="1"/>
        <end position="257"/>
    </location>
</feature>
<evidence type="ECO:0000256" key="4">
    <source>
        <dbReference type="ARBA" id="ARBA00022842"/>
    </source>
</evidence>
<comment type="similarity">
    <text evidence="7">Belongs to the bacterial reverse transcriptase family.</text>
</comment>
<protein>
    <submittedName>
        <fullName evidence="9">Reverse transcriptase (RNA-dependent DNA polymerase)</fullName>
    </submittedName>
</protein>
<reference evidence="9 10" key="1">
    <citation type="submission" date="2019-02" db="EMBL/GenBank/DDBJ databases">
        <title>Deep-cultivation of Planctomycetes and their phenomic and genomic characterization uncovers novel biology.</title>
        <authorList>
            <person name="Wiegand S."/>
            <person name="Jogler M."/>
            <person name="Boedeker C."/>
            <person name="Pinto D."/>
            <person name="Vollmers J."/>
            <person name="Rivas-Marin E."/>
            <person name="Kohn T."/>
            <person name="Peeters S.H."/>
            <person name="Heuer A."/>
            <person name="Rast P."/>
            <person name="Oberbeckmann S."/>
            <person name="Bunk B."/>
            <person name="Jeske O."/>
            <person name="Meyerdierks A."/>
            <person name="Storesund J.E."/>
            <person name="Kallscheuer N."/>
            <person name="Luecker S."/>
            <person name="Lage O.M."/>
            <person name="Pohl T."/>
            <person name="Merkel B.J."/>
            <person name="Hornburger P."/>
            <person name="Mueller R.-W."/>
            <person name="Bruemmer F."/>
            <person name="Labrenz M."/>
            <person name="Spormann A.M."/>
            <person name="Op den Camp H."/>
            <person name="Overmann J."/>
            <person name="Amann R."/>
            <person name="Jetten M.S.M."/>
            <person name="Mascher T."/>
            <person name="Medema M.H."/>
            <person name="Devos D.P."/>
            <person name="Kaster A.-K."/>
            <person name="Ovreas L."/>
            <person name="Rohde M."/>
            <person name="Galperin M.Y."/>
            <person name="Jogler C."/>
        </authorList>
    </citation>
    <scope>NUCLEOTIDE SEQUENCE [LARGE SCALE GENOMIC DNA]</scope>
    <source>
        <strain evidence="9 10">TBK1r</strain>
    </source>
</reference>
<evidence type="ECO:0000256" key="1">
    <source>
        <dbReference type="ARBA" id="ARBA00022679"/>
    </source>
</evidence>
<evidence type="ECO:0000313" key="10">
    <source>
        <dbReference type="Proteomes" id="UP000318081"/>
    </source>
</evidence>
<evidence type="ECO:0000256" key="6">
    <source>
        <dbReference type="ARBA" id="ARBA00023118"/>
    </source>
</evidence>
<keyword evidence="10" id="KW-1185">Reference proteome</keyword>
<evidence type="ECO:0000256" key="7">
    <source>
        <dbReference type="ARBA" id="ARBA00034120"/>
    </source>
</evidence>
<keyword evidence="4" id="KW-0460">Magnesium</keyword>
<dbReference type="Pfam" id="PF00078">
    <property type="entry name" value="RVT_1"/>
    <property type="match status" value="1"/>
</dbReference>
<accession>A0ABX5XHL1</accession>
<dbReference type="SUPFAM" id="SSF56672">
    <property type="entry name" value="DNA/RNA polymerases"/>
    <property type="match status" value="1"/>
</dbReference>
<keyword evidence="1" id="KW-0808">Transferase</keyword>
<gene>
    <name evidence="9" type="ORF">TBK1r_02790</name>
</gene>
<dbReference type="EMBL" id="CP036432">
    <property type="protein sequence ID" value="QDV81364.1"/>
    <property type="molecule type" value="Genomic_DNA"/>
</dbReference>
<dbReference type="PRINTS" id="PR00866">
    <property type="entry name" value="RNADNAPOLMS"/>
</dbReference>
<evidence type="ECO:0000313" key="9">
    <source>
        <dbReference type="EMBL" id="QDV81364.1"/>
    </source>
</evidence>
<dbReference type="InterPro" id="IPR043502">
    <property type="entry name" value="DNA/RNA_pol_sf"/>
</dbReference>
<dbReference type="InterPro" id="IPR000123">
    <property type="entry name" value="Reverse_transcriptase_msDNA"/>
</dbReference>
<keyword evidence="5 9" id="KW-0695">RNA-directed DNA polymerase</keyword>
<dbReference type="InterPro" id="IPR000477">
    <property type="entry name" value="RT_dom"/>
</dbReference>
<evidence type="ECO:0000256" key="2">
    <source>
        <dbReference type="ARBA" id="ARBA00022695"/>
    </source>
</evidence>